<dbReference type="SUPFAM" id="SSF52768">
    <property type="entry name" value="Arginase/deacetylase"/>
    <property type="match status" value="2"/>
</dbReference>
<comment type="similarity">
    <text evidence="3">Belongs to the arginase family. Agmatinase subfamily.</text>
</comment>
<accession>A0AAD8NX65</accession>
<evidence type="ECO:0000313" key="11">
    <source>
        <dbReference type="EMBL" id="KAK1424968.1"/>
    </source>
</evidence>
<dbReference type="InterPro" id="IPR006035">
    <property type="entry name" value="Ureohydrolase"/>
</dbReference>
<keyword evidence="6" id="KW-0479">Metal-binding</keyword>
<keyword evidence="8" id="KW-0464">Manganese</keyword>
<comment type="caution">
    <text evidence="11">The sequence shown here is derived from an EMBL/GenBank/DDBJ whole genome shotgun (WGS) entry which is preliminary data.</text>
</comment>
<protein>
    <recommendedName>
        <fullName evidence="4">arginase</fullName>
        <ecNumber evidence="4">3.5.3.1</ecNumber>
    </recommendedName>
</protein>
<evidence type="ECO:0000256" key="3">
    <source>
        <dbReference type="ARBA" id="ARBA00009227"/>
    </source>
</evidence>
<dbReference type="GO" id="GO:0004053">
    <property type="term" value="F:arginase activity"/>
    <property type="evidence" value="ECO:0007669"/>
    <property type="project" value="UniProtKB-EC"/>
</dbReference>
<keyword evidence="12" id="KW-1185">Reference proteome</keyword>
<sequence length="757" mass="84242">MISKTRMVHVFVRFSLVRLVNNLYYHLINYPPSIYRFKKHLLLSSMSFIASMNIGRRGIHHLQTVNKVPKNLLEEGQNRVVEASLTLIREQAKLKGELVRALGGAKATSTLLGVPLGHNSSFLQGPAFAPPRIRESMWCGSTNSTTEEGKVLDDPKVLTDVGDLPVQELRDCGINDDRLMNIVSESVKLVMEQDPLRPLVLGGDHSISYPVVRAVSEKLGGPVDILHLDAHPDIYDRFEGNIYSHASSFARIMEGGYARRLLQVGLRSINSEGREQGKRFGVEQYEMRIFSKDQHFLENLKLGEGVKGVYISIDVDCLDPAFAPGVSHIEPGGLSFDCHYRNFADNPSSPQQSKSQTLTHTHVIHHSSSSSILHINRHISLLLTFIHHPFTSCFFSLLSRFKKFLIRRISLIAATDTYLTNMMNTWRRGVHYMHTLNNVPKNLIEKGQSRVIEASLTLIRERAKLKGELLRALGGVKASTSLLGVPLGHNSSFLQGPAFAPPRIREAIWCGSTNATTEEGKELNDPRVLTDVGDVPVQELRDCGIDDDRLMDIISESVKLVMEEEPLRPLVLGGDHSISYPVVRAVSEKLGGPVDVLHLDAHPDIYDCFEGNKYSHASSFARIMEGGHARRLLQVGLRSINSEGREQGKRFGVEQYEMRTFSKDRHFLENLKLGEGVKGVYISIDVDCLDPAFAPGVSHIEPGGLSFRDVLNILHNLQADVVAADVVEFNPQRDTVDGMTAMVAAKLVRELTAKISK</sequence>
<evidence type="ECO:0000256" key="2">
    <source>
        <dbReference type="ARBA" id="ARBA00005098"/>
    </source>
</evidence>
<dbReference type="Pfam" id="PF00491">
    <property type="entry name" value="Arginase"/>
    <property type="match status" value="2"/>
</dbReference>
<dbReference type="PROSITE" id="PS51409">
    <property type="entry name" value="ARGINASE_2"/>
    <property type="match status" value="2"/>
</dbReference>
<evidence type="ECO:0000256" key="6">
    <source>
        <dbReference type="ARBA" id="ARBA00022723"/>
    </source>
</evidence>
<dbReference type="GO" id="GO:0033389">
    <property type="term" value="P:putrescine biosynthetic process from arginine, via agmatine"/>
    <property type="evidence" value="ECO:0007669"/>
    <property type="project" value="TreeGrafter"/>
</dbReference>
<dbReference type="AlphaFoldDB" id="A0AAD8NX65"/>
<evidence type="ECO:0000256" key="1">
    <source>
        <dbReference type="ARBA" id="ARBA00001936"/>
    </source>
</evidence>
<dbReference type="CDD" id="cd11593">
    <property type="entry name" value="Agmatinase-like_2"/>
    <property type="match status" value="1"/>
</dbReference>
<dbReference type="Proteomes" id="UP001229421">
    <property type="component" value="Unassembled WGS sequence"/>
</dbReference>
<gene>
    <name evidence="11" type="ORF">QVD17_20310</name>
</gene>
<dbReference type="GO" id="GO:0046872">
    <property type="term" value="F:metal ion binding"/>
    <property type="evidence" value="ECO:0007669"/>
    <property type="project" value="UniProtKB-KW"/>
</dbReference>
<evidence type="ECO:0000256" key="4">
    <source>
        <dbReference type="ARBA" id="ARBA00012168"/>
    </source>
</evidence>
<reference evidence="11" key="1">
    <citation type="journal article" date="2023" name="bioRxiv">
        <title>Improved chromosome-level genome assembly for marigold (Tagetes erecta).</title>
        <authorList>
            <person name="Jiang F."/>
            <person name="Yuan L."/>
            <person name="Wang S."/>
            <person name="Wang H."/>
            <person name="Xu D."/>
            <person name="Wang A."/>
            <person name="Fan W."/>
        </authorList>
    </citation>
    <scope>NUCLEOTIDE SEQUENCE</scope>
    <source>
        <strain evidence="11">WSJ</strain>
        <tissue evidence="11">Leaf</tissue>
    </source>
</reference>
<evidence type="ECO:0000256" key="9">
    <source>
        <dbReference type="ARBA" id="ARBA00047391"/>
    </source>
</evidence>
<evidence type="ECO:0000256" key="5">
    <source>
        <dbReference type="ARBA" id="ARBA00022503"/>
    </source>
</evidence>
<evidence type="ECO:0000256" key="8">
    <source>
        <dbReference type="ARBA" id="ARBA00023211"/>
    </source>
</evidence>
<name>A0AAD8NX65_TARER</name>
<keyword evidence="5" id="KW-0056">Arginine metabolism</keyword>
<dbReference type="InterPro" id="IPR023696">
    <property type="entry name" value="Ureohydrolase_dom_sf"/>
</dbReference>
<dbReference type="FunFam" id="3.40.800.10:FF:000007">
    <property type="entry name" value="Arginase 1, mitochondrial"/>
    <property type="match status" value="2"/>
</dbReference>
<dbReference type="GO" id="GO:0008783">
    <property type="term" value="F:agmatinase activity"/>
    <property type="evidence" value="ECO:0007669"/>
    <property type="project" value="TreeGrafter"/>
</dbReference>
<evidence type="ECO:0000256" key="7">
    <source>
        <dbReference type="ARBA" id="ARBA00022801"/>
    </source>
</evidence>
<evidence type="ECO:0000256" key="10">
    <source>
        <dbReference type="RuleBase" id="RU003684"/>
    </source>
</evidence>
<dbReference type="EMBL" id="JAUHHV010000005">
    <property type="protein sequence ID" value="KAK1424968.1"/>
    <property type="molecule type" value="Genomic_DNA"/>
</dbReference>
<dbReference type="PANTHER" id="PTHR11358">
    <property type="entry name" value="ARGINASE/AGMATINASE"/>
    <property type="match status" value="1"/>
</dbReference>
<dbReference type="PANTHER" id="PTHR11358:SF26">
    <property type="entry name" value="GUANIDINO ACID HYDROLASE, MITOCHONDRIAL"/>
    <property type="match status" value="1"/>
</dbReference>
<organism evidence="11 12">
    <name type="scientific">Tagetes erecta</name>
    <name type="common">African marigold</name>
    <dbReference type="NCBI Taxonomy" id="13708"/>
    <lineage>
        <taxon>Eukaryota</taxon>
        <taxon>Viridiplantae</taxon>
        <taxon>Streptophyta</taxon>
        <taxon>Embryophyta</taxon>
        <taxon>Tracheophyta</taxon>
        <taxon>Spermatophyta</taxon>
        <taxon>Magnoliopsida</taxon>
        <taxon>eudicotyledons</taxon>
        <taxon>Gunneridae</taxon>
        <taxon>Pentapetalae</taxon>
        <taxon>asterids</taxon>
        <taxon>campanulids</taxon>
        <taxon>Asterales</taxon>
        <taxon>Asteraceae</taxon>
        <taxon>Asteroideae</taxon>
        <taxon>Heliantheae alliance</taxon>
        <taxon>Tageteae</taxon>
        <taxon>Tagetes</taxon>
    </lineage>
</organism>
<dbReference type="PROSITE" id="PS01053">
    <property type="entry name" value="ARGINASE_1"/>
    <property type="match status" value="2"/>
</dbReference>
<keyword evidence="7 10" id="KW-0378">Hydrolase</keyword>
<proteinExistence type="inferred from homology"/>
<comment type="pathway">
    <text evidence="2">Nitrogen metabolism; urea cycle; L-ornithine and urea from L-arginine: step 1/1.</text>
</comment>
<comment type="cofactor">
    <cofactor evidence="1">
        <name>Mn(2+)</name>
        <dbReference type="ChEBI" id="CHEBI:29035"/>
    </cofactor>
</comment>
<evidence type="ECO:0000313" key="12">
    <source>
        <dbReference type="Proteomes" id="UP001229421"/>
    </source>
</evidence>
<dbReference type="InterPro" id="IPR020855">
    <property type="entry name" value="Ureohydrolase_Mn_BS"/>
</dbReference>
<dbReference type="Gene3D" id="3.40.800.10">
    <property type="entry name" value="Ureohydrolase domain"/>
    <property type="match status" value="2"/>
</dbReference>
<dbReference type="EC" id="3.5.3.1" evidence="4"/>
<comment type="catalytic activity">
    <reaction evidence="9">
        <text>L-arginine + H2O = urea + L-ornithine</text>
        <dbReference type="Rhea" id="RHEA:20569"/>
        <dbReference type="ChEBI" id="CHEBI:15377"/>
        <dbReference type="ChEBI" id="CHEBI:16199"/>
        <dbReference type="ChEBI" id="CHEBI:32682"/>
        <dbReference type="ChEBI" id="CHEBI:46911"/>
        <dbReference type="EC" id="3.5.3.1"/>
    </reaction>
</comment>